<accession>A0ABS5IMD7</accession>
<dbReference type="EMBL" id="JAGTUK010000002">
    <property type="protein sequence ID" value="MBS0024119.1"/>
    <property type="molecule type" value="Genomic_DNA"/>
</dbReference>
<keyword evidence="1" id="KW-0812">Transmembrane</keyword>
<protein>
    <submittedName>
        <fullName evidence="2">Uncharacterized protein</fullName>
    </submittedName>
</protein>
<sequence>MIEINADDADDDQAPDLQAAYSDLVQGLKANALPAETLKELSANFARASGLDRITQDLASKFVPPTLLTTPSASPIGDALFDLPIDTSHHDTARNTERMAESLEAQRQAVAQLVQLTTASLALTTEQREASERAERFSRRTTITSVIIAGASLGTSIAALIVAVILR</sequence>
<keyword evidence="1" id="KW-1133">Transmembrane helix</keyword>
<dbReference type="RefSeq" id="WP_211542708.1">
    <property type="nucleotide sequence ID" value="NZ_JAGTUK010000002.1"/>
</dbReference>
<comment type="caution">
    <text evidence="2">The sequence shown here is derived from an EMBL/GenBank/DDBJ whole genome shotgun (WGS) entry which is preliminary data.</text>
</comment>
<evidence type="ECO:0000256" key="1">
    <source>
        <dbReference type="SAM" id="Phobius"/>
    </source>
</evidence>
<evidence type="ECO:0000313" key="3">
    <source>
        <dbReference type="Proteomes" id="UP000678243"/>
    </source>
</evidence>
<dbReference type="Proteomes" id="UP000678243">
    <property type="component" value="Unassembled WGS sequence"/>
</dbReference>
<evidence type="ECO:0000313" key="2">
    <source>
        <dbReference type="EMBL" id="MBS0024119.1"/>
    </source>
</evidence>
<proteinExistence type="predicted"/>
<keyword evidence="3" id="KW-1185">Reference proteome</keyword>
<keyword evidence="1" id="KW-0472">Membrane</keyword>
<gene>
    <name evidence="2" type="ORF">KE274_08330</name>
</gene>
<feature type="transmembrane region" description="Helical" evidence="1">
    <location>
        <begin position="143"/>
        <end position="166"/>
    </location>
</feature>
<reference evidence="2 3" key="1">
    <citation type="submission" date="2021-04" db="EMBL/GenBank/DDBJ databases">
        <title>Whole genome analysis of root endophytic bacterium Microbacterium paraoxydans ku-mp colonizing RP-bio226 rice variety.</title>
        <authorList>
            <person name="Ulaganathan K."/>
            <person name="Latha B."/>
        </authorList>
    </citation>
    <scope>NUCLEOTIDE SEQUENCE [LARGE SCALE GENOMIC DNA]</scope>
    <source>
        <strain evidence="3">ku-mp</strain>
    </source>
</reference>
<organism evidence="2 3">
    <name type="scientific">Microbacterium paraoxydans</name>
    <dbReference type="NCBI Taxonomy" id="199592"/>
    <lineage>
        <taxon>Bacteria</taxon>
        <taxon>Bacillati</taxon>
        <taxon>Actinomycetota</taxon>
        <taxon>Actinomycetes</taxon>
        <taxon>Micrococcales</taxon>
        <taxon>Microbacteriaceae</taxon>
        <taxon>Microbacterium</taxon>
    </lineage>
</organism>
<name>A0ABS5IMD7_9MICO</name>